<keyword evidence="1" id="KW-0479">Metal-binding</keyword>
<dbReference type="GO" id="GO:0008270">
    <property type="term" value="F:zinc ion binding"/>
    <property type="evidence" value="ECO:0007669"/>
    <property type="project" value="UniProtKB-KW"/>
</dbReference>
<dbReference type="EMBL" id="JAYWIO010000005">
    <property type="protein sequence ID" value="KAK7261947.1"/>
    <property type="molecule type" value="Genomic_DNA"/>
</dbReference>
<evidence type="ECO:0000256" key="2">
    <source>
        <dbReference type="ARBA" id="ARBA00022771"/>
    </source>
</evidence>
<dbReference type="SUPFAM" id="SSF57667">
    <property type="entry name" value="beta-beta-alpha zinc fingers"/>
    <property type="match status" value="1"/>
</dbReference>
<evidence type="ECO:0000256" key="4">
    <source>
        <dbReference type="PROSITE-ProRule" id="PRU00027"/>
    </source>
</evidence>
<dbReference type="PANTHER" id="PTHR23272:SF15">
    <property type="entry name" value="ZINC FINGER BED DOMAIN-CONTAINING PROTEIN DAYSLEEPER-LIKE"/>
    <property type="match status" value="1"/>
</dbReference>
<comment type="caution">
    <text evidence="7">The sequence shown here is derived from an EMBL/GenBank/DDBJ whole genome shotgun (WGS) entry which is preliminary data.</text>
</comment>
<organism evidence="7 8">
    <name type="scientific">Crotalaria pallida</name>
    <name type="common">Smooth rattlebox</name>
    <name type="synonym">Crotalaria striata</name>
    <dbReference type="NCBI Taxonomy" id="3830"/>
    <lineage>
        <taxon>Eukaryota</taxon>
        <taxon>Viridiplantae</taxon>
        <taxon>Streptophyta</taxon>
        <taxon>Embryophyta</taxon>
        <taxon>Tracheophyta</taxon>
        <taxon>Spermatophyta</taxon>
        <taxon>Magnoliopsida</taxon>
        <taxon>eudicotyledons</taxon>
        <taxon>Gunneridae</taxon>
        <taxon>Pentapetalae</taxon>
        <taxon>rosids</taxon>
        <taxon>fabids</taxon>
        <taxon>Fabales</taxon>
        <taxon>Fabaceae</taxon>
        <taxon>Papilionoideae</taxon>
        <taxon>50 kb inversion clade</taxon>
        <taxon>genistoids sensu lato</taxon>
        <taxon>core genistoids</taxon>
        <taxon>Crotalarieae</taxon>
        <taxon>Crotalaria</taxon>
    </lineage>
</organism>
<keyword evidence="8" id="KW-1185">Reference proteome</keyword>
<dbReference type="Pfam" id="PF14372">
    <property type="entry name" value="hAT-like_RNase-H"/>
    <property type="match status" value="1"/>
</dbReference>
<proteinExistence type="predicted"/>
<dbReference type="InterPro" id="IPR036236">
    <property type="entry name" value="Znf_C2H2_sf"/>
</dbReference>
<dbReference type="GO" id="GO:0003677">
    <property type="term" value="F:DNA binding"/>
    <property type="evidence" value="ECO:0007669"/>
    <property type="project" value="InterPro"/>
</dbReference>
<dbReference type="PROSITE" id="PS50808">
    <property type="entry name" value="ZF_BED"/>
    <property type="match status" value="1"/>
</dbReference>
<keyword evidence="2 4" id="KW-0863">Zinc-finger</keyword>
<gene>
    <name evidence="7" type="ORF">RIF29_28271</name>
</gene>
<dbReference type="Proteomes" id="UP001372338">
    <property type="component" value="Unassembled WGS sequence"/>
</dbReference>
<evidence type="ECO:0000259" key="6">
    <source>
        <dbReference type="PROSITE" id="PS50808"/>
    </source>
</evidence>
<evidence type="ECO:0000256" key="5">
    <source>
        <dbReference type="SAM" id="MobiDB-lite"/>
    </source>
</evidence>
<evidence type="ECO:0000256" key="3">
    <source>
        <dbReference type="ARBA" id="ARBA00022833"/>
    </source>
</evidence>
<dbReference type="SMART" id="SM00614">
    <property type="entry name" value="ZnF_BED"/>
    <property type="match status" value="1"/>
</dbReference>
<evidence type="ECO:0000313" key="8">
    <source>
        <dbReference type="Proteomes" id="UP001372338"/>
    </source>
</evidence>
<dbReference type="AlphaFoldDB" id="A0AAN9EQQ3"/>
<name>A0AAN9EQQ3_CROPI</name>
<sequence length="335" mass="37351">MIMEANTAAAPLPDSETQPNKRSRKKSIVWEHFTLKTLGPGCVKAYCKRCGKEFACVTDSKQIGTSHLKRHLSSGSCQRNDPENGASGVVASACSPNKRARTAPRVANALLAMRETVGKVRESVKYVKSSEDHEKKFFDLKRQLQVPGVMELFDQYWRERCLILAVAAAMDPRCKMKHVESTFAKMFGENAEVWIKMAEVGLHELFVEYIVQMLPPSSTNSDEGNEAMLKMELLMLSSTATDSEEGNHTMIKTDLPVLSSTATSGDEGNEAKPKTEACHEGLLDGSLFGAEELSDIDFFMSDFTPINPELNEYLEEPLEPNDLLMMGGRYFWFKT</sequence>
<feature type="domain" description="BED-type" evidence="6">
    <location>
        <begin position="24"/>
        <end position="84"/>
    </location>
</feature>
<reference evidence="7 8" key="1">
    <citation type="submission" date="2024-01" db="EMBL/GenBank/DDBJ databases">
        <title>The genomes of 5 underutilized Papilionoideae crops provide insights into root nodulation and disease resistanc.</title>
        <authorList>
            <person name="Yuan L."/>
        </authorList>
    </citation>
    <scope>NUCLEOTIDE SEQUENCE [LARGE SCALE GENOMIC DNA]</scope>
    <source>
        <strain evidence="7">ZHUSHIDOU_FW_LH</strain>
        <tissue evidence="7">Leaf</tissue>
    </source>
</reference>
<protein>
    <recommendedName>
        <fullName evidence="6">BED-type domain-containing protein</fullName>
    </recommendedName>
</protein>
<accession>A0AAN9EQQ3</accession>
<dbReference type="PANTHER" id="PTHR23272">
    <property type="entry name" value="BED FINGER-RELATED"/>
    <property type="match status" value="1"/>
</dbReference>
<dbReference type="InterPro" id="IPR003656">
    <property type="entry name" value="Znf_BED"/>
</dbReference>
<feature type="region of interest" description="Disordered" evidence="5">
    <location>
        <begin position="1"/>
        <end position="25"/>
    </location>
</feature>
<dbReference type="InterPro" id="IPR025525">
    <property type="entry name" value="hAT-like_transposase_RNase-H"/>
</dbReference>
<evidence type="ECO:0000256" key="1">
    <source>
        <dbReference type="ARBA" id="ARBA00022723"/>
    </source>
</evidence>
<evidence type="ECO:0000313" key="7">
    <source>
        <dbReference type="EMBL" id="KAK7261947.1"/>
    </source>
</evidence>
<keyword evidence="3" id="KW-0862">Zinc</keyword>